<feature type="transmembrane region" description="Helical" evidence="1">
    <location>
        <begin position="20"/>
        <end position="39"/>
    </location>
</feature>
<organism evidence="2 3">
    <name type="scientific">Azotobacter bryophylli</name>
    <dbReference type="NCBI Taxonomy" id="1986537"/>
    <lineage>
        <taxon>Bacteria</taxon>
        <taxon>Pseudomonadati</taxon>
        <taxon>Pseudomonadota</taxon>
        <taxon>Gammaproteobacteria</taxon>
        <taxon>Pseudomonadales</taxon>
        <taxon>Pseudomonadaceae</taxon>
        <taxon>Azotobacter</taxon>
    </lineage>
</organism>
<accession>A0ABV7AYT6</accession>
<dbReference type="EMBL" id="JBHRSJ010000034">
    <property type="protein sequence ID" value="MFC2974163.1"/>
    <property type="molecule type" value="Genomic_DNA"/>
</dbReference>
<reference evidence="3" key="1">
    <citation type="journal article" date="2019" name="Int. J. Syst. Evol. Microbiol.">
        <title>The Global Catalogue of Microorganisms (GCM) 10K type strain sequencing project: providing services to taxonomists for standard genome sequencing and annotation.</title>
        <authorList>
            <consortium name="The Broad Institute Genomics Platform"/>
            <consortium name="The Broad Institute Genome Sequencing Center for Infectious Disease"/>
            <person name="Wu L."/>
            <person name="Ma J."/>
        </authorList>
    </citation>
    <scope>NUCLEOTIDE SEQUENCE [LARGE SCALE GENOMIC DNA]</scope>
    <source>
        <strain evidence="3">KCTC 62195</strain>
    </source>
</reference>
<dbReference type="NCBIfam" id="TIGR02523">
    <property type="entry name" value="type_IV_pilV"/>
    <property type="match status" value="1"/>
</dbReference>
<keyword evidence="1" id="KW-0472">Membrane</keyword>
<comment type="caution">
    <text evidence="2">The sequence shown here is derived from an EMBL/GenBank/DDBJ whole genome shotgun (WGS) entry which is preliminary data.</text>
</comment>
<dbReference type="Proteomes" id="UP001595457">
    <property type="component" value="Unassembled WGS sequence"/>
</dbReference>
<sequence length="138" mass="15111">MRRLLSPLARSQRGVSMIEVLVTLLVLSVGLLGIAALQVRTLQFNQDAYYRSQANVLLYDMAERSRSHPELDAGFATEKALWQQQVADTLPDGQGSAECDADLCNLTVSWQGRSFLDDSTAADDARESLQLAVKVGVL</sequence>
<evidence type="ECO:0000313" key="2">
    <source>
        <dbReference type="EMBL" id="MFC2974163.1"/>
    </source>
</evidence>
<keyword evidence="1" id="KW-1133">Transmembrane helix</keyword>
<gene>
    <name evidence="2" type="primary">pilV</name>
    <name evidence="2" type="ORF">ACFOJE_18355</name>
</gene>
<name>A0ABV7AYT6_9GAMM</name>
<proteinExistence type="predicted"/>
<dbReference type="RefSeq" id="WP_377816162.1">
    <property type="nucleotide sequence ID" value="NZ_JBHRSJ010000034.1"/>
</dbReference>
<evidence type="ECO:0000256" key="1">
    <source>
        <dbReference type="SAM" id="Phobius"/>
    </source>
</evidence>
<keyword evidence="3" id="KW-1185">Reference proteome</keyword>
<keyword evidence="1" id="KW-0812">Transmembrane</keyword>
<evidence type="ECO:0000313" key="3">
    <source>
        <dbReference type="Proteomes" id="UP001595457"/>
    </source>
</evidence>
<dbReference type="NCBIfam" id="TIGR02532">
    <property type="entry name" value="IV_pilin_GFxxxE"/>
    <property type="match status" value="1"/>
</dbReference>
<dbReference type="InterPro" id="IPR012902">
    <property type="entry name" value="N_methyl_site"/>
</dbReference>
<dbReference type="Pfam" id="PF07963">
    <property type="entry name" value="N_methyl"/>
    <property type="match status" value="1"/>
</dbReference>
<dbReference type="InterPro" id="IPR013362">
    <property type="entry name" value="Pilus_4_PilV"/>
</dbReference>
<protein>
    <submittedName>
        <fullName evidence="2">Type IV pilus modification protein PilV</fullName>
    </submittedName>
</protein>